<evidence type="ECO:0000313" key="4">
    <source>
        <dbReference type="Proteomes" id="UP000602284"/>
    </source>
</evidence>
<keyword evidence="4" id="KW-1185">Reference proteome</keyword>
<comment type="caution">
    <text evidence="3">The sequence shown here is derived from an EMBL/GenBank/DDBJ whole genome shotgun (WGS) entry which is preliminary data.</text>
</comment>
<dbReference type="InterPro" id="IPR001509">
    <property type="entry name" value="Epimerase_deHydtase"/>
</dbReference>
<dbReference type="EMBL" id="JAEQNB010000002">
    <property type="protein sequence ID" value="MBL0386955.1"/>
    <property type="molecule type" value="Genomic_DNA"/>
</dbReference>
<proteinExistence type="inferred from homology"/>
<comment type="similarity">
    <text evidence="1">Belongs to the NAD(P)-dependent epimerase/dehydratase family.</text>
</comment>
<feature type="domain" description="NAD-dependent epimerase/dehydratase" evidence="2">
    <location>
        <begin position="3"/>
        <end position="233"/>
    </location>
</feature>
<dbReference type="RefSeq" id="WP_201634316.1">
    <property type="nucleotide sequence ID" value="NZ_JAEQNB010000002.1"/>
</dbReference>
<evidence type="ECO:0000256" key="1">
    <source>
        <dbReference type="ARBA" id="ARBA00007637"/>
    </source>
</evidence>
<evidence type="ECO:0000313" key="3">
    <source>
        <dbReference type="EMBL" id="MBL0386955.1"/>
    </source>
</evidence>
<dbReference type="SUPFAM" id="SSF51735">
    <property type="entry name" value="NAD(P)-binding Rossmann-fold domains"/>
    <property type="match status" value="1"/>
</dbReference>
<dbReference type="Pfam" id="PF01370">
    <property type="entry name" value="Epimerase"/>
    <property type="match status" value="1"/>
</dbReference>
<reference evidence="3 4" key="1">
    <citation type="submission" date="2021-01" db="EMBL/GenBank/DDBJ databases">
        <title>Tumebacillus sp. strain ITR2 16S ribosomal RNA gene Genome sequencing and assembly.</title>
        <authorList>
            <person name="Kang M."/>
        </authorList>
    </citation>
    <scope>NUCLEOTIDE SEQUENCE [LARGE SCALE GENOMIC DNA]</scope>
    <source>
        <strain evidence="3 4">ITR2</strain>
    </source>
</reference>
<evidence type="ECO:0000259" key="2">
    <source>
        <dbReference type="Pfam" id="PF01370"/>
    </source>
</evidence>
<name>A0ABS1J9Q9_9BACL</name>
<sequence length="311" mass="34294">MKVLVTGGAGFVGSHIVDECLRKGHDVVVMDNLATGTRNNLNPEAKFLEMDITDPRLINVIREEGIEAIIHQAAQSTVPPSIKDPKFDADVNLSGTINLLQAVRELQLKKIVFAGSAASYGMPEYVPVDEKHPQRPMSFYGLSKKVIEEYFQMFHELFGTQYVVFRYANVYGPRQGQSGEGSVISIFTERMLTGKTCTIDGDGGATRDYIYVGDVARANVEALESDVNGIFNLSTEVEVSVNEVFQLLSEMIGYDQEPVHGPARIGDIYRSVLSNDKILASSLTWRPQMTLAEGLQATIAWGRSFYGADRS</sequence>
<gene>
    <name evidence="3" type="ORF">JJB07_09840</name>
</gene>
<dbReference type="Gene3D" id="3.40.50.720">
    <property type="entry name" value="NAD(P)-binding Rossmann-like Domain"/>
    <property type="match status" value="1"/>
</dbReference>
<accession>A0ABS1J9Q9</accession>
<dbReference type="Proteomes" id="UP000602284">
    <property type="component" value="Unassembled WGS sequence"/>
</dbReference>
<protein>
    <submittedName>
        <fullName evidence="3">NAD-dependent epimerase/dehydratase family protein</fullName>
    </submittedName>
</protein>
<organism evidence="3 4">
    <name type="scientific">Tumebacillus amylolyticus</name>
    <dbReference type="NCBI Taxonomy" id="2801339"/>
    <lineage>
        <taxon>Bacteria</taxon>
        <taxon>Bacillati</taxon>
        <taxon>Bacillota</taxon>
        <taxon>Bacilli</taxon>
        <taxon>Bacillales</taxon>
        <taxon>Alicyclobacillaceae</taxon>
        <taxon>Tumebacillus</taxon>
    </lineage>
</organism>
<dbReference type="PANTHER" id="PTHR43000">
    <property type="entry name" value="DTDP-D-GLUCOSE 4,6-DEHYDRATASE-RELATED"/>
    <property type="match status" value="1"/>
</dbReference>
<dbReference type="Gene3D" id="3.90.25.10">
    <property type="entry name" value="UDP-galactose 4-epimerase, domain 1"/>
    <property type="match status" value="1"/>
</dbReference>
<dbReference type="InterPro" id="IPR036291">
    <property type="entry name" value="NAD(P)-bd_dom_sf"/>
</dbReference>